<dbReference type="OrthoDB" id="2963608at2759"/>
<comment type="caution">
    <text evidence="2">The sequence shown here is derived from an EMBL/GenBank/DDBJ whole genome shotgun (WGS) entry which is preliminary data.</text>
</comment>
<gene>
    <name evidence="2" type="ORF">BDP27DRAFT_1401268</name>
</gene>
<sequence>MQRIQAFSRLVACRNAPLLWHRFNSTQPIRLAPRAPRNEAEARIGSDTGPNSVRVKFKFSPLGTEDVLATVKYIESLYGPIDEFICNAIGERKAWYLFVRFRDYTSASQAAKQSQLHHRMPAPPKPNEDPSNGGVSLETLQKYLGVNEQANLEPDLVEEPDLRYDRHAAREFLYFAIDKAYDIRSAPSPKPSSFLSPQATRNFVNWAGFAPIKPLPADTPLLEQRGAVDYPVMRHIVRKYAEMRSMVNPLESSSQERQWVADTDRIPSSSTTKASEKLAEKVVENKEKLSRVAATPPTLAPTPVPVVVKPPPASPPPKATSPPPSPNSPEAIAQLRAANSVLKKLTSKPKAKAKGQGPTQQSRSQSNIPTPKLKQGGKVTTAPTLNKSAQKARGGVAKGSTPPLSQNATSSSSQSKDKAKPVAQSVSGRLQRFMGKFF</sequence>
<keyword evidence="3" id="KW-1185">Reference proteome</keyword>
<feature type="compositionally biased region" description="Basic and acidic residues" evidence="1">
    <location>
        <begin position="274"/>
        <end position="290"/>
    </location>
</feature>
<dbReference type="Proteomes" id="UP000772434">
    <property type="component" value="Unassembled WGS sequence"/>
</dbReference>
<dbReference type="EMBL" id="JADNRY010000030">
    <property type="protein sequence ID" value="KAF9071635.1"/>
    <property type="molecule type" value="Genomic_DNA"/>
</dbReference>
<name>A0A9P5Q102_9AGAR</name>
<evidence type="ECO:0000313" key="2">
    <source>
        <dbReference type="EMBL" id="KAF9071635.1"/>
    </source>
</evidence>
<feature type="compositionally biased region" description="Pro residues" evidence="1">
    <location>
        <begin position="298"/>
        <end position="327"/>
    </location>
</feature>
<organism evidence="2 3">
    <name type="scientific">Rhodocollybia butyracea</name>
    <dbReference type="NCBI Taxonomy" id="206335"/>
    <lineage>
        <taxon>Eukaryota</taxon>
        <taxon>Fungi</taxon>
        <taxon>Dikarya</taxon>
        <taxon>Basidiomycota</taxon>
        <taxon>Agaricomycotina</taxon>
        <taxon>Agaricomycetes</taxon>
        <taxon>Agaricomycetidae</taxon>
        <taxon>Agaricales</taxon>
        <taxon>Marasmiineae</taxon>
        <taxon>Omphalotaceae</taxon>
        <taxon>Rhodocollybia</taxon>
    </lineage>
</organism>
<feature type="region of interest" description="Disordered" evidence="1">
    <location>
        <begin position="110"/>
        <end position="136"/>
    </location>
</feature>
<accession>A0A9P5Q102</accession>
<proteinExistence type="predicted"/>
<evidence type="ECO:0000313" key="3">
    <source>
        <dbReference type="Proteomes" id="UP000772434"/>
    </source>
</evidence>
<evidence type="ECO:0000256" key="1">
    <source>
        <dbReference type="SAM" id="MobiDB-lite"/>
    </source>
</evidence>
<protein>
    <submittedName>
        <fullName evidence="2">Uncharacterized protein</fullName>
    </submittedName>
</protein>
<reference evidence="2" key="1">
    <citation type="submission" date="2020-11" db="EMBL/GenBank/DDBJ databases">
        <authorList>
            <consortium name="DOE Joint Genome Institute"/>
            <person name="Ahrendt S."/>
            <person name="Riley R."/>
            <person name="Andreopoulos W."/>
            <person name="Labutti K."/>
            <person name="Pangilinan J."/>
            <person name="Ruiz-Duenas F.J."/>
            <person name="Barrasa J.M."/>
            <person name="Sanchez-Garcia M."/>
            <person name="Camarero S."/>
            <person name="Miyauchi S."/>
            <person name="Serrano A."/>
            <person name="Linde D."/>
            <person name="Babiker R."/>
            <person name="Drula E."/>
            <person name="Ayuso-Fernandez I."/>
            <person name="Pacheco R."/>
            <person name="Padilla G."/>
            <person name="Ferreira P."/>
            <person name="Barriuso J."/>
            <person name="Kellner H."/>
            <person name="Castanera R."/>
            <person name="Alfaro M."/>
            <person name="Ramirez L."/>
            <person name="Pisabarro A.G."/>
            <person name="Kuo A."/>
            <person name="Tritt A."/>
            <person name="Lipzen A."/>
            <person name="He G."/>
            <person name="Yan M."/>
            <person name="Ng V."/>
            <person name="Cullen D."/>
            <person name="Martin F."/>
            <person name="Rosso M.-N."/>
            <person name="Henrissat B."/>
            <person name="Hibbett D."/>
            <person name="Martinez A.T."/>
            <person name="Grigoriev I.V."/>
        </authorList>
    </citation>
    <scope>NUCLEOTIDE SEQUENCE</scope>
    <source>
        <strain evidence="2">AH 40177</strain>
    </source>
</reference>
<dbReference type="AlphaFoldDB" id="A0A9P5Q102"/>
<feature type="compositionally biased region" description="Polar residues" evidence="1">
    <location>
        <begin position="357"/>
        <end position="369"/>
    </location>
</feature>
<feature type="region of interest" description="Disordered" evidence="1">
    <location>
        <begin position="248"/>
        <end position="438"/>
    </location>
</feature>